<comment type="similarity">
    <text evidence="2">Belongs to the outer membrane factor (OMF) (TC 1.B.17) family.</text>
</comment>
<proteinExistence type="inferred from homology"/>
<evidence type="ECO:0000256" key="3">
    <source>
        <dbReference type="ARBA" id="ARBA00022448"/>
    </source>
</evidence>
<evidence type="ECO:0000256" key="5">
    <source>
        <dbReference type="ARBA" id="ARBA00022692"/>
    </source>
</evidence>
<keyword evidence="4" id="KW-1134">Transmembrane beta strand</keyword>
<dbReference type="InterPro" id="IPR051906">
    <property type="entry name" value="TolC-like"/>
</dbReference>
<gene>
    <name evidence="9" type="ORF">JKA74_13700</name>
</gene>
<dbReference type="GO" id="GO:0015288">
    <property type="term" value="F:porin activity"/>
    <property type="evidence" value="ECO:0007669"/>
    <property type="project" value="TreeGrafter"/>
</dbReference>
<dbReference type="EMBL" id="JAEQBW010000006">
    <property type="protein sequence ID" value="MBK6266093.1"/>
    <property type="molecule type" value="Genomic_DNA"/>
</dbReference>
<dbReference type="GO" id="GO:1990281">
    <property type="term" value="C:efflux pump complex"/>
    <property type="evidence" value="ECO:0007669"/>
    <property type="project" value="TreeGrafter"/>
</dbReference>
<comment type="caution">
    <text evidence="9">The sequence shown here is derived from an EMBL/GenBank/DDBJ whole genome shotgun (WGS) entry which is preliminary data.</text>
</comment>
<accession>A0A934WZI5</accession>
<feature type="chain" id="PRO_5037726272" evidence="8">
    <location>
        <begin position="25"/>
        <end position="446"/>
    </location>
</feature>
<evidence type="ECO:0000256" key="6">
    <source>
        <dbReference type="ARBA" id="ARBA00023136"/>
    </source>
</evidence>
<reference evidence="9" key="1">
    <citation type="submission" date="2021-01" db="EMBL/GenBank/DDBJ databases">
        <title>Marivirga aurantiaca sp. nov., isolated from intertidal surface sediments.</title>
        <authorList>
            <person name="Zhang M."/>
        </authorList>
    </citation>
    <scope>NUCLEOTIDE SEQUENCE</scope>
    <source>
        <strain evidence="9">S37H4</strain>
    </source>
</reference>
<evidence type="ECO:0000256" key="1">
    <source>
        <dbReference type="ARBA" id="ARBA00004442"/>
    </source>
</evidence>
<dbReference type="SUPFAM" id="SSF56954">
    <property type="entry name" value="Outer membrane efflux proteins (OEP)"/>
    <property type="match status" value="1"/>
</dbReference>
<protein>
    <submittedName>
        <fullName evidence="9">TolC family protein</fullName>
    </submittedName>
</protein>
<keyword evidence="7" id="KW-0998">Cell outer membrane</keyword>
<keyword evidence="10" id="KW-1185">Reference proteome</keyword>
<keyword evidence="8" id="KW-0732">Signal</keyword>
<dbReference type="GO" id="GO:0009279">
    <property type="term" value="C:cell outer membrane"/>
    <property type="evidence" value="ECO:0007669"/>
    <property type="project" value="UniProtKB-SubCell"/>
</dbReference>
<keyword evidence="3" id="KW-0813">Transport</keyword>
<dbReference type="InterPro" id="IPR003423">
    <property type="entry name" value="OMP_efflux"/>
</dbReference>
<dbReference type="Gene3D" id="1.20.1600.10">
    <property type="entry name" value="Outer membrane efflux proteins (OEP)"/>
    <property type="match status" value="1"/>
</dbReference>
<dbReference type="Pfam" id="PF02321">
    <property type="entry name" value="OEP"/>
    <property type="match status" value="1"/>
</dbReference>
<feature type="signal peptide" evidence="8">
    <location>
        <begin position="1"/>
        <end position="24"/>
    </location>
</feature>
<evidence type="ECO:0000313" key="9">
    <source>
        <dbReference type="EMBL" id="MBK6266093.1"/>
    </source>
</evidence>
<dbReference type="GO" id="GO:0015562">
    <property type="term" value="F:efflux transmembrane transporter activity"/>
    <property type="evidence" value="ECO:0007669"/>
    <property type="project" value="InterPro"/>
</dbReference>
<evidence type="ECO:0000256" key="8">
    <source>
        <dbReference type="SAM" id="SignalP"/>
    </source>
</evidence>
<evidence type="ECO:0000256" key="2">
    <source>
        <dbReference type="ARBA" id="ARBA00007613"/>
    </source>
</evidence>
<name>A0A934WZI5_9BACT</name>
<sequence length="446" mass="50415">MNINAFKFLLPIFIVGLVAGKSSAQVVFQSLDDAFEFADLHQTDLQIANARQEIATLNQKNTLSSLLPQVKAFGNFDDYVSLPVQLIPAEIFGGQPGEFAEVQFGTQYQLNVGLEASIPLINTMAWNKRKSSGLEAAASNYQQEQVKQQLYEKIARAYYLSLLAKEASRLSLENRKASTAILNVAQSQWDTGLLEKLPLNRMKANDEKANNQLLINQKSEQNNLDVLKNLCGIPLEEDLLLEESLPSTERKLTAESSLDYAILRQPGVLAAEQKIKIAQNELKGINTSFLPQLSAFGRYSQQAWSNNLDFGAYDWYEVAVIGMRLEWTLFSGNKRNNDRGLARNSLAIAEWEKKKFISDKQAEHDELWREYHLSSSLIQSLKRTSQLFDENFQMAQDQYQEGIISTDELLSIQKEMWEAQREYLSGLANYFITSAILSVKSETNLN</sequence>
<organism evidence="9 10">
    <name type="scientific">Marivirga aurantiaca</name>
    <dbReference type="NCBI Taxonomy" id="2802615"/>
    <lineage>
        <taxon>Bacteria</taxon>
        <taxon>Pseudomonadati</taxon>
        <taxon>Bacteroidota</taxon>
        <taxon>Cytophagia</taxon>
        <taxon>Cytophagales</taxon>
        <taxon>Marivirgaceae</taxon>
        <taxon>Marivirga</taxon>
    </lineage>
</organism>
<dbReference type="RefSeq" id="WP_201431773.1">
    <property type="nucleotide sequence ID" value="NZ_JAEQBW010000006.1"/>
</dbReference>
<evidence type="ECO:0000313" key="10">
    <source>
        <dbReference type="Proteomes" id="UP000611723"/>
    </source>
</evidence>
<keyword evidence="5" id="KW-0812">Transmembrane</keyword>
<dbReference type="PANTHER" id="PTHR30026:SF20">
    <property type="entry name" value="OUTER MEMBRANE PROTEIN TOLC"/>
    <property type="match status" value="1"/>
</dbReference>
<comment type="subcellular location">
    <subcellularLocation>
        <location evidence="1">Cell outer membrane</location>
    </subcellularLocation>
</comment>
<dbReference type="AlphaFoldDB" id="A0A934WZI5"/>
<dbReference type="PANTHER" id="PTHR30026">
    <property type="entry name" value="OUTER MEMBRANE PROTEIN TOLC"/>
    <property type="match status" value="1"/>
</dbReference>
<keyword evidence="6" id="KW-0472">Membrane</keyword>
<evidence type="ECO:0000256" key="7">
    <source>
        <dbReference type="ARBA" id="ARBA00023237"/>
    </source>
</evidence>
<dbReference type="Proteomes" id="UP000611723">
    <property type="component" value="Unassembled WGS sequence"/>
</dbReference>
<evidence type="ECO:0000256" key="4">
    <source>
        <dbReference type="ARBA" id="ARBA00022452"/>
    </source>
</evidence>